<accession>A0A0C9TZ34</accession>
<feature type="domain" description="Beta-lactamase-related" evidence="2">
    <location>
        <begin position="71"/>
        <end position="429"/>
    </location>
</feature>
<dbReference type="PANTHER" id="PTHR22935">
    <property type="entry name" value="PENICILLIN-BINDING PROTEIN"/>
    <property type="match status" value="1"/>
</dbReference>
<comment type="similarity">
    <text evidence="1">Belongs to the beta-lactamase family.</text>
</comment>
<keyword evidence="4" id="KW-1185">Reference proteome</keyword>
<reference evidence="3 4" key="1">
    <citation type="submission" date="2014-06" db="EMBL/GenBank/DDBJ databases">
        <title>Evolutionary Origins and Diversification of the Mycorrhizal Mutualists.</title>
        <authorList>
            <consortium name="DOE Joint Genome Institute"/>
            <consortium name="Mycorrhizal Genomics Consortium"/>
            <person name="Kohler A."/>
            <person name="Kuo A."/>
            <person name="Nagy L.G."/>
            <person name="Floudas D."/>
            <person name="Copeland A."/>
            <person name="Barry K.W."/>
            <person name="Cichocki N."/>
            <person name="Veneault-Fourrey C."/>
            <person name="LaButti K."/>
            <person name="Lindquist E.A."/>
            <person name="Lipzen A."/>
            <person name="Lundell T."/>
            <person name="Morin E."/>
            <person name="Murat C."/>
            <person name="Riley R."/>
            <person name="Ohm R."/>
            <person name="Sun H."/>
            <person name="Tunlid A."/>
            <person name="Henrissat B."/>
            <person name="Grigoriev I.V."/>
            <person name="Hibbett D.S."/>
            <person name="Martin F."/>
        </authorList>
    </citation>
    <scope>NUCLEOTIDE SEQUENCE [LARGE SCALE GENOMIC DNA]</scope>
    <source>
        <strain evidence="3 4">SS14</strain>
    </source>
</reference>
<dbReference type="HOGENOM" id="CLU_030521_0_0_1"/>
<dbReference type="OrthoDB" id="428260at2759"/>
<evidence type="ECO:0000259" key="2">
    <source>
        <dbReference type="Pfam" id="PF00144"/>
    </source>
</evidence>
<dbReference type="AlphaFoldDB" id="A0A0C9TZ34"/>
<protein>
    <submittedName>
        <fullName evidence="3">Unplaced genomic scaffold SPHSTscaffold_272, whole genome shotgun sequence</fullName>
    </submittedName>
</protein>
<evidence type="ECO:0000313" key="4">
    <source>
        <dbReference type="Proteomes" id="UP000054279"/>
    </source>
</evidence>
<proteinExistence type="inferred from homology"/>
<dbReference type="InterPro" id="IPR012338">
    <property type="entry name" value="Beta-lactam/transpept-like"/>
</dbReference>
<dbReference type="PANTHER" id="PTHR22935:SF95">
    <property type="entry name" value="BETA-LACTAMASE-LIKE 1-RELATED"/>
    <property type="match status" value="1"/>
</dbReference>
<dbReference type="Proteomes" id="UP000054279">
    <property type="component" value="Unassembled WGS sequence"/>
</dbReference>
<dbReference type="SUPFAM" id="SSF56601">
    <property type="entry name" value="beta-lactamase/transpeptidase-like"/>
    <property type="match status" value="1"/>
</dbReference>
<organism evidence="3 4">
    <name type="scientific">Sphaerobolus stellatus (strain SS14)</name>
    <dbReference type="NCBI Taxonomy" id="990650"/>
    <lineage>
        <taxon>Eukaryota</taxon>
        <taxon>Fungi</taxon>
        <taxon>Dikarya</taxon>
        <taxon>Basidiomycota</taxon>
        <taxon>Agaricomycotina</taxon>
        <taxon>Agaricomycetes</taxon>
        <taxon>Phallomycetidae</taxon>
        <taxon>Geastrales</taxon>
        <taxon>Sphaerobolaceae</taxon>
        <taxon>Sphaerobolus</taxon>
    </lineage>
</organism>
<dbReference type="InterPro" id="IPR001466">
    <property type="entry name" value="Beta-lactam-related"/>
</dbReference>
<dbReference type="EMBL" id="KN837347">
    <property type="protein sequence ID" value="KIJ27099.1"/>
    <property type="molecule type" value="Genomic_DNA"/>
</dbReference>
<gene>
    <name evidence="3" type="ORF">M422DRAFT_191408</name>
</gene>
<sequence>MIPLQSSLVACTALLLGAYYTRYLPSGRIWDTSTSVDDVERFSCRPFLPALFVDTPPGEDHPLLKSAAKGLDKYLENRFARGDIDSMSIAVLTSKGAIYERNFGVMRGNETDSKPTTSHSTYRLASVAKLFPVLESLILRQKGILTWEDPVDKYIPEFKPRLDGFDPTKPVTPNDKAGITIAQLASHMSGLGRDWPSGTVKNWPQSLEGGGPPPTNGLPFPSHESLFKAIKDTRLVSPPQAYPVYSNTGTGLLGLTIVAANRAAKGNNEPKTYADLVERDIFKPLHMNDTHHLSTEKNKHMVVVPSMAPEIADQDFLDAMNPAAGQFSSLSDMVSFTQTLLNPRHPRSVLTRESLDLWLQPVHSFEEDDWTELGYIWEIVKAADANGRLRKIYMKLGAMGGFQTAVALHPGTGYGVVVLLAGKQPDATEVTYDIFGIYQAAIDGVLAEYSTTLYVGEWKSADGKSNVTISLEKGTLYVESFTLLETNVLQMLFSPGRLALRDTRRRDEFRLDTGFPGHNGQKYISCYAYWNGQDLWGLRNGAPINLIYFSGSETDRTLHVPSVDVVMKRAK</sequence>
<evidence type="ECO:0000313" key="3">
    <source>
        <dbReference type="EMBL" id="KIJ27099.1"/>
    </source>
</evidence>
<dbReference type="Gene3D" id="3.40.710.10">
    <property type="entry name" value="DD-peptidase/beta-lactamase superfamily"/>
    <property type="match status" value="1"/>
</dbReference>
<dbReference type="InterPro" id="IPR051478">
    <property type="entry name" value="Beta-lactamase-like_AB/R"/>
</dbReference>
<evidence type="ECO:0000256" key="1">
    <source>
        <dbReference type="ARBA" id="ARBA00038473"/>
    </source>
</evidence>
<name>A0A0C9TZ34_SPHS4</name>
<dbReference type="Pfam" id="PF00144">
    <property type="entry name" value="Beta-lactamase"/>
    <property type="match status" value="1"/>
</dbReference>